<dbReference type="AlphaFoldDB" id="A0A243WJG9"/>
<accession>A0A243WJG9</accession>
<proteinExistence type="predicted"/>
<gene>
    <name evidence="2" type="ORF">BXP70_00220</name>
</gene>
<dbReference type="EMBL" id="MTSE01000001">
    <property type="protein sequence ID" value="OUJ75770.1"/>
    <property type="molecule type" value="Genomic_DNA"/>
</dbReference>
<keyword evidence="3" id="KW-1185">Reference proteome</keyword>
<organism evidence="2 3">
    <name type="scientific">Hymenobacter crusticola</name>
    <dbReference type="NCBI Taxonomy" id="1770526"/>
    <lineage>
        <taxon>Bacteria</taxon>
        <taxon>Pseudomonadati</taxon>
        <taxon>Bacteroidota</taxon>
        <taxon>Cytophagia</taxon>
        <taxon>Cytophagales</taxon>
        <taxon>Hymenobacteraceae</taxon>
        <taxon>Hymenobacter</taxon>
    </lineage>
</organism>
<evidence type="ECO:0000313" key="2">
    <source>
        <dbReference type="EMBL" id="OUJ75770.1"/>
    </source>
</evidence>
<feature type="transmembrane region" description="Helical" evidence="1">
    <location>
        <begin position="76"/>
        <end position="95"/>
    </location>
</feature>
<dbReference type="Proteomes" id="UP000194873">
    <property type="component" value="Unassembled WGS sequence"/>
</dbReference>
<reference evidence="2 3" key="1">
    <citation type="submission" date="2017-01" db="EMBL/GenBank/DDBJ databases">
        <title>A new Hymenobacter.</title>
        <authorList>
            <person name="Liang Y."/>
            <person name="Feng F."/>
        </authorList>
    </citation>
    <scope>NUCLEOTIDE SEQUENCE [LARGE SCALE GENOMIC DNA]</scope>
    <source>
        <strain evidence="2">MIMBbqt21</strain>
    </source>
</reference>
<sequence length="131" mass="14613">MKNILAIGLTIVAWLLAAHLVQQLSMMWFGWVLAGRHGMAFWGRFFVLIVPHALAFFSTAFISLTVAVASPDSRKTLQILCLLNFVFMLKCLFIDPKVWQTWLAMGSFLAATVTCAGLLQVVTPNREHSES</sequence>
<comment type="caution">
    <text evidence="2">The sequence shown here is derived from an EMBL/GenBank/DDBJ whole genome shotgun (WGS) entry which is preliminary data.</text>
</comment>
<feature type="transmembrane region" description="Helical" evidence="1">
    <location>
        <begin position="44"/>
        <end position="69"/>
    </location>
</feature>
<keyword evidence="1" id="KW-1133">Transmembrane helix</keyword>
<protein>
    <submittedName>
        <fullName evidence="2">Uncharacterized protein</fullName>
    </submittedName>
</protein>
<evidence type="ECO:0000313" key="3">
    <source>
        <dbReference type="Proteomes" id="UP000194873"/>
    </source>
</evidence>
<keyword evidence="1" id="KW-0812">Transmembrane</keyword>
<keyword evidence="1" id="KW-0472">Membrane</keyword>
<name>A0A243WJG9_9BACT</name>
<evidence type="ECO:0000256" key="1">
    <source>
        <dbReference type="SAM" id="Phobius"/>
    </source>
</evidence>
<feature type="transmembrane region" description="Helical" evidence="1">
    <location>
        <begin position="101"/>
        <end position="122"/>
    </location>
</feature>
<dbReference type="RefSeq" id="WP_086592010.1">
    <property type="nucleotide sequence ID" value="NZ_MTSE01000001.1"/>
</dbReference>